<dbReference type="PROSITE" id="PS00622">
    <property type="entry name" value="HTH_LUXR_1"/>
    <property type="match status" value="1"/>
</dbReference>
<evidence type="ECO:0000256" key="1">
    <source>
        <dbReference type="ARBA" id="ARBA00010641"/>
    </source>
</evidence>
<organism evidence="7 8">
    <name type="scientific">Paracidobacterium acidisoli</name>
    <dbReference type="NCBI Taxonomy" id="2303751"/>
    <lineage>
        <taxon>Bacteria</taxon>
        <taxon>Pseudomonadati</taxon>
        <taxon>Acidobacteriota</taxon>
        <taxon>Terriglobia</taxon>
        <taxon>Terriglobales</taxon>
        <taxon>Acidobacteriaceae</taxon>
        <taxon>Paracidobacterium</taxon>
    </lineage>
</organism>
<dbReference type="InterPro" id="IPR000792">
    <property type="entry name" value="Tscrpt_reg_LuxR_C"/>
</dbReference>
<dbReference type="NCBIfam" id="TIGR02937">
    <property type="entry name" value="sigma70-ECF"/>
    <property type="match status" value="1"/>
</dbReference>
<dbReference type="Proteomes" id="UP000264702">
    <property type="component" value="Unassembled WGS sequence"/>
</dbReference>
<comment type="similarity">
    <text evidence="1">Belongs to the sigma-70 factor family. ECF subfamily.</text>
</comment>
<dbReference type="InterPro" id="IPR039425">
    <property type="entry name" value="RNA_pol_sigma-70-like"/>
</dbReference>
<dbReference type="GO" id="GO:0006352">
    <property type="term" value="P:DNA-templated transcription initiation"/>
    <property type="evidence" value="ECO:0007669"/>
    <property type="project" value="InterPro"/>
</dbReference>
<dbReference type="InterPro" id="IPR013249">
    <property type="entry name" value="RNA_pol_sigma70_r4_t2"/>
</dbReference>
<dbReference type="EMBL" id="QVQT01000005">
    <property type="protein sequence ID" value="RFU15742.1"/>
    <property type="molecule type" value="Genomic_DNA"/>
</dbReference>
<comment type="caution">
    <text evidence="7">The sequence shown here is derived from an EMBL/GenBank/DDBJ whole genome shotgun (WGS) entry which is preliminary data.</text>
</comment>
<dbReference type="InterPro" id="IPR036388">
    <property type="entry name" value="WH-like_DNA-bd_sf"/>
</dbReference>
<dbReference type="InterPro" id="IPR014284">
    <property type="entry name" value="RNA_pol_sigma-70_dom"/>
</dbReference>
<dbReference type="Gene3D" id="1.10.10.10">
    <property type="entry name" value="Winged helix-like DNA-binding domain superfamily/Winged helix DNA-binding domain"/>
    <property type="match status" value="1"/>
</dbReference>
<dbReference type="PANTHER" id="PTHR43133:SF8">
    <property type="entry name" value="RNA POLYMERASE SIGMA FACTOR HI_1459-RELATED"/>
    <property type="match status" value="1"/>
</dbReference>
<dbReference type="GO" id="GO:0016987">
    <property type="term" value="F:sigma factor activity"/>
    <property type="evidence" value="ECO:0007669"/>
    <property type="project" value="UniProtKB-KW"/>
</dbReference>
<dbReference type="InterPro" id="IPR013325">
    <property type="entry name" value="RNA_pol_sigma_r2"/>
</dbReference>
<dbReference type="Pfam" id="PF04542">
    <property type="entry name" value="Sigma70_r2"/>
    <property type="match status" value="1"/>
</dbReference>
<dbReference type="InterPro" id="IPR013324">
    <property type="entry name" value="RNA_pol_sigma_r3/r4-like"/>
</dbReference>
<dbReference type="CDD" id="cd06171">
    <property type="entry name" value="Sigma70_r4"/>
    <property type="match status" value="1"/>
</dbReference>
<protein>
    <submittedName>
        <fullName evidence="7">RNA polymerase sigma factor</fullName>
    </submittedName>
</protein>
<dbReference type="Gene3D" id="1.10.1740.10">
    <property type="match status" value="1"/>
</dbReference>
<name>A0A372ILB0_9BACT</name>
<accession>A0A372ILB0</accession>
<gene>
    <name evidence="7" type="ORF">D0Y96_14940</name>
</gene>
<proteinExistence type="inferred from homology"/>
<evidence type="ECO:0000256" key="3">
    <source>
        <dbReference type="ARBA" id="ARBA00023082"/>
    </source>
</evidence>
<keyword evidence="4" id="KW-0238">DNA-binding</keyword>
<dbReference type="InterPro" id="IPR007627">
    <property type="entry name" value="RNA_pol_sigma70_r2"/>
</dbReference>
<dbReference type="PANTHER" id="PTHR43133">
    <property type="entry name" value="RNA POLYMERASE ECF-TYPE SIGMA FACTO"/>
    <property type="match status" value="1"/>
</dbReference>
<keyword evidence="3" id="KW-0731">Sigma factor</keyword>
<sequence>MHFTIVHLAPCRAARRNNNQHNENQNPLHSIPVLNGISAAYAAMWRHSYILFIVDLFSFYFGAAFGPVQSAKKQPEQIPQPGNIINDGPGEPLNELPIQIWLSSVVAETERTDTSSPPEEEVIAMFDAYRNRLFRYVVSFGLTTQDSEDVIQEVFLLLFRHLQMDRSRHNLRGWIFRVGHNLALKRRINNRRPENMTSNDELTLIAYPDPDPDPEQRVAFRQRQNHLLAIVHAMPEQDERCLRLRAEGLKYREIAEVLGISLGSVSIALTRAMARLRRADMG</sequence>
<evidence type="ECO:0000256" key="2">
    <source>
        <dbReference type="ARBA" id="ARBA00023015"/>
    </source>
</evidence>
<dbReference type="AlphaFoldDB" id="A0A372ILB0"/>
<evidence type="ECO:0000256" key="5">
    <source>
        <dbReference type="ARBA" id="ARBA00023163"/>
    </source>
</evidence>
<dbReference type="SMART" id="SM00421">
    <property type="entry name" value="HTH_LUXR"/>
    <property type="match status" value="1"/>
</dbReference>
<dbReference type="SUPFAM" id="SSF88659">
    <property type="entry name" value="Sigma3 and sigma4 domains of RNA polymerase sigma factors"/>
    <property type="match status" value="1"/>
</dbReference>
<evidence type="ECO:0000259" key="6">
    <source>
        <dbReference type="PROSITE" id="PS00622"/>
    </source>
</evidence>
<keyword evidence="5" id="KW-0804">Transcription</keyword>
<evidence type="ECO:0000313" key="8">
    <source>
        <dbReference type="Proteomes" id="UP000264702"/>
    </source>
</evidence>
<feature type="domain" description="HTH luxR-type" evidence="6">
    <location>
        <begin position="248"/>
        <end position="275"/>
    </location>
</feature>
<dbReference type="Pfam" id="PF08281">
    <property type="entry name" value="Sigma70_r4_2"/>
    <property type="match status" value="1"/>
</dbReference>
<dbReference type="GO" id="GO:0003677">
    <property type="term" value="F:DNA binding"/>
    <property type="evidence" value="ECO:0007669"/>
    <property type="project" value="UniProtKB-KW"/>
</dbReference>
<keyword evidence="2" id="KW-0805">Transcription regulation</keyword>
<keyword evidence="8" id="KW-1185">Reference proteome</keyword>
<dbReference type="SUPFAM" id="SSF88946">
    <property type="entry name" value="Sigma2 domain of RNA polymerase sigma factors"/>
    <property type="match status" value="1"/>
</dbReference>
<evidence type="ECO:0000256" key="4">
    <source>
        <dbReference type="ARBA" id="ARBA00023125"/>
    </source>
</evidence>
<evidence type="ECO:0000313" key="7">
    <source>
        <dbReference type="EMBL" id="RFU15742.1"/>
    </source>
</evidence>
<reference evidence="7 8" key="1">
    <citation type="submission" date="2018-08" db="EMBL/GenBank/DDBJ databases">
        <title>Acidipila sp. 4G-K13, an acidobacterium isolated from forest soil.</title>
        <authorList>
            <person name="Gao Z.-H."/>
            <person name="Qiu L.-H."/>
        </authorList>
    </citation>
    <scope>NUCLEOTIDE SEQUENCE [LARGE SCALE GENOMIC DNA]</scope>
    <source>
        <strain evidence="7 8">4G-K13</strain>
    </source>
</reference>